<dbReference type="Proteomes" id="UP000468828">
    <property type="component" value="Unassembled WGS sequence"/>
</dbReference>
<dbReference type="Pfam" id="PF04229">
    <property type="entry name" value="GrpB"/>
    <property type="match status" value="1"/>
</dbReference>
<reference evidence="2 4" key="2">
    <citation type="submission" date="2020-02" db="EMBL/GenBank/DDBJ databases">
        <title>The WGS of Modestobacter muralis DSM 100205.</title>
        <authorList>
            <person name="Jiang Z."/>
        </authorList>
    </citation>
    <scope>NUCLEOTIDE SEQUENCE [LARGE SCALE GENOMIC DNA]</scope>
    <source>
        <strain evidence="2 4">DSM 100205</strain>
    </source>
</reference>
<dbReference type="Gene3D" id="3.30.460.10">
    <property type="entry name" value="Beta Polymerase, domain 2"/>
    <property type="match status" value="1"/>
</dbReference>
<gene>
    <name evidence="2" type="ORF">G3R41_14690</name>
    <name evidence="1" type="ORF">GCU67_14040</name>
</gene>
<protein>
    <submittedName>
        <fullName evidence="1">GrpB family protein</fullName>
    </submittedName>
</protein>
<evidence type="ECO:0000313" key="3">
    <source>
        <dbReference type="Proteomes" id="UP000468828"/>
    </source>
</evidence>
<evidence type="ECO:0000313" key="1">
    <source>
        <dbReference type="EMBL" id="NEK95274.1"/>
    </source>
</evidence>
<dbReference type="SUPFAM" id="SSF81301">
    <property type="entry name" value="Nucleotidyltransferase"/>
    <property type="match status" value="1"/>
</dbReference>
<evidence type="ECO:0000313" key="2">
    <source>
        <dbReference type="EMBL" id="NEN52162.1"/>
    </source>
</evidence>
<accession>A0A6P0EZK5</accession>
<organism evidence="1 3">
    <name type="scientific">Modestobacter muralis</name>
    <dbReference type="NCBI Taxonomy" id="1608614"/>
    <lineage>
        <taxon>Bacteria</taxon>
        <taxon>Bacillati</taxon>
        <taxon>Actinomycetota</taxon>
        <taxon>Actinomycetes</taxon>
        <taxon>Geodermatophilales</taxon>
        <taxon>Geodermatophilaceae</taxon>
        <taxon>Modestobacter</taxon>
    </lineage>
</organism>
<reference evidence="1 3" key="1">
    <citation type="submission" date="2020-01" db="EMBL/GenBank/DDBJ databases">
        <title>the WGS Modestobacter muralis CPCC 204518.</title>
        <authorList>
            <person name="Jiang Z."/>
        </authorList>
    </citation>
    <scope>NUCLEOTIDE SEQUENCE [LARGE SCALE GENOMIC DNA]</scope>
    <source>
        <strain evidence="1 3">DSM 100205</strain>
    </source>
</reference>
<sequence length="187" mass="21074">MVDPRFDRDAHLRSVLIGGREQVTIVVQEYDPEWPARFSALRTRLHDALATQALDIEHIGSTAVPGLDAKPIVDVLVTVADVEDEPAYAPALEAAGFSQRVRESGHRMFRTPERDVHVHVYQPGAAAVTDYLDLRDWLRQSAHDRDLYATTKRALAARQWADMNDYADAKSDVITTILTRARVWRST</sequence>
<evidence type="ECO:0000313" key="4">
    <source>
        <dbReference type="Proteomes" id="UP000471152"/>
    </source>
</evidence>
<dbReference type="InterPro" id="IPR043519">
    <property type="entry name" value="NT_sf"/>
</dbReference>
<dbReference type="InterPro" id="IPR007344">
    <property type="entry name" value="GrpB/CoaE"/>
</dbReference>
<dbReference type="AlphaFoldDB" id="A0A6P0EZK5"/>
<dbReference type="EMBL" id="JAAGWH010000039">
    <property type="protein sequence ID" value="NEK95274.1"/>
    <property type="molecule type" value="Genomic_DNA"/>
</dbReference>
<keyword evidence="3" id="KW-1185">Reference proteome</keyword>
<dbReference type="Proteomes" id="UP000471152">
    <property type="component" value="Unassembled WGS sequence"/>
</dbReference>
<comment type="caution">
    <text evidence="1">The sequence shown here is derived from an EMBL/GenBank/DDBJ whole genome shotgun (WGS) entry which is preliminary data.</text>
</comment>
<dbReference type="PANTHER" id="PTHR34822:SF1">
    <property type="entry name" value="GRPB FAMILY PROTEIN"/>
    <property type="match status" value="1"/>
</dbReference>
<dbReference type="EMBL" id="JAAGWB010000041">
    <property type="protein sequence ID" value="NEN52162.1"/>
    <property type="molecule type" value="Genomic_DNA"/>
</dbReference>
<dbReference type="PANTHER" id="PTHR34822">
    <property type="entry name" value="GRPB DOMAIN PROTEIN (AFU_ORTHOLOGUE AFUA_1G01530)"/>
    <property type="match status" value="1"/>
</dbReference>
<proteinExistence type="predicted"/>
<name>A0A6P0EZK5_9ACTN</name>